<reference evidence="1" key="2">
    <citation type="submission" date="2015-06" db="UniProtKB">
        <authorList>
            <consortium name="EnsemblPlants"/>
        </authorList>
    </citation>
    <scope>IDENTIFICATION</scope>
</reference>
<evidence type="ECO:0000313" key="2">
    <source>
        <dbReference type="Proteomes" id="UP000008022"/>
    </source>
</evidence>
<organism evidence="1 2">
    <name type="scientific">Oryza rufipogon</name>
    <name type="common">Brownbeard rice</name>
    <name type="synonym">Asian wild rice</name>
    <dbReference type="NCBI Taxonomy" id="4529"/>
    <lineage>
        <taxon>Eukaryota</taxon>
        <taxon>Viridiplantae</taxon>
        <taxon>Streptophyta</taxon>
        <taxon>Embryophyta</taxon>
        <taxon>Tracheophyta</taxon>
        <taxon>Spermatophyta</taxon>
        <taxon>Magnoliopsida</taxon>
        <taxon>Liliopsida</taxon>
        <taxon>Poales</taxon>
        <taxon>Poaceae</taxon>
        <taxon>BOP clade</taxon>
        <taxon>Oryzoideae</taxon>
        <taxon>Oryzeae</taxon>
        <taxon>Oryzinae</taxon>
        <taxon>Oryza</taxon>
    </lineage>
</organism>
<dbReference type="HOGENOM" id="CLU_2816908_0_0_1"/>
<evidence type="ECO:0000313" key="1">
    <source>
        <dbReference type="EnsemblPlants" id="ORUFI01G22980.1"/>
    </source>
</evidence>
<accession>A0A0E0MYD7</accession>
<name>A0A0E0MYD7_ORYRU</name>
<sequence length="67" mass="7136">MLAAERRHDHTRGSSLQFMQTISAAGCGGGCGGALGLRWRLRRGSVQRWWRPAGLGSGVVEAEAVEA</sequence>
<dbReference type="Gramene" id="ORUFI01G22980.1">
    <property type="protein sequence ID" value="ORUFI01G22980.1"/>
    <property type="gene ID" value="ORUFI01G22980"/>
</dbReference>
<reference evidence="2" key="1">
    <citation type="submission" date="2013-06" db="EMBL/GenBank/DDBJ databases">
        <authorList>
            <person name="Zhao Q."/>
        </authorList>
    </citation>
    <scope>NUCLEOTIDE SEQUENCE</scope>
    <source>
        <strain evidence="2">cv. W1943</strain>
    </source>
</reference>
<dbReference type="EnsemblPlants" id="ORUFI01G22980.1">
    <property type="protein sequence ID" value="ORUFI01G22980.1"/>
    <property type="gene ID" value="ORUFI01G22980"/>
</dbReference>
<protein>
    <submittedName>
        <fullName evidence="1">Uncharacterized protein</fullName>
    </submittedName>
</protein>
<dbReference type="AlphaFoldDB" id="A0A0E0MYD7"/>
<keyword evidence="2" id="KW-1185">Reference proteome</keyword>
<proteinExistence type="predicted"/>
<dbReference type="Proteomes" id="UP000008022">
    <property type="component" value="Unassembled WGS sequence"/>
</dbReference>
<dbReference type="PROSITE" id="PS51257">
    <property type="entry name" value="PROKAR_LIPOPROTEIN"/>
    <property type="match status" value="1"/>
</dbReference>